<organism evidence="1 2">
    <name type="scientific">Symbiodinium pilosum</name>
    <name type="common">Dinoflagellate</name>
    <dbReference type="NCBI Taxonomy" id="2952"/>
    <lineage>
        <taxon>Eukaryota</taxon>
        <taxon>Sar</taxon>
        <taxon>Alveolata</taxon>
        <taxon>Dinophyceae</taxon>
        <taxon>Suessiales</taxon>
        <taxon>Symbiodiniaceae</taxon>
        <taxon>Symbiodinium</taxon>
    </lineage>
</organism>
<evidence type="ECO:0008006" key="3">
    <source>
        <dbReference type="Google" id="ProtNLM"/>
    </source>
</evidence>
<protein>
    <recommendedName>
        <fullName evidence="3">Reverse transcriptase domain-containing protein</fullName>
    </recommendedName>
</protein>
<feature type="non-terminal residue" evidence="1">
    <location>
        <position position="1"/>
    </location>
</feature>
<dbReference type="OrthoDB" id="446848at2759"/>
<name>A0A812KLS0_SYMPI</name>
<dbReference type="Proteomes" id="UP000649617">
    <property type="component" value="Unassembled WGS sequence"/>
</dbReference>
<evidence type="ECO:0000313" key="1">
    <source>
        <dbReference type="EMBL" id="CAE7229638.1"/>
    </source>
</evidence>
<sequence length="283" mass="29972">MTIAVQSGRRPWRIWGTVGRQFRVGAAPLAPATVEPPATLRDPAKRPQTRQVPLPGWLADYVGPAPLAVDPAKLRANLQSARWGAAAGPSGLVRVRDLLVIAAQRLAQADVPDDVAAGLRLGRMVALLKPSGGIRALVMGDVFRRLVSRTLAQQFSTPLQEACAPYQYALSTRAGAEALERALRVATDMSTSTTVVSVDGVGAYDHISRKCMFDGLLASPALVPLVPLVRLFYGGDSEYLFYDASGAAHAVLQSEGGEQGAEAFRSEPRAGCIVPNVSTALHA</sequence>
<dbReference type="EMBL" id="CAJNIZ010004169">
    <property type="protein sequence ID" value="CAE7229638.1"/>
    <property type="molecule type" value="Genomic_DNA"/>
</dbReference>
<reference evidence="1" key="1">
    <citation type="submission" date="2021-02" db="EMBL/GenBank/DDBJ databases">
        <authorList>
            <person name="Dougan E. K."/>
            <person name="Rhodes N."/>
            <person name="Thang M."/>
            <person name="Chan C."/>
        </authorList>
    </citation>
    <scope>NUCLEOTIDE SEQUENCE</scope>
</reference>
<evidence type="ECO:0000313" key="2">
    <source>
        <dbReference type="Proteomes" id="UP000649617"/>
    </source>
</evidence>
<keyword evidence="2" id="KW-1185">Reference proteome</keyword>
<gene>
    <name evidence="1" type="ORF">SPIL2461_LOCUS3415</name>
</gene>
<proteinExistence type="predicted"/>
<dbReference type="AlphaFoldDB" id="A0A812KLS0"/>
<comment type="caution">
    <text evidence="1">The sequence shown here is derived from an EMBL/GenBank/DDBJ whole genome shotgun (WGS) entry which is preliminary data.</text>
</comment>
<accession>A0A812KLS0</accession>